<dbReference type="HOGENOM" id="CLU_152585_0_0_6"/>
<dbReference type="Gene3D" id="2.60.40.2420">
    <property type="match status" value="1"/>
</dbReference>
<comment type="subcellular location">
    <subcellularLocation>
        <location evidence="1 6">Periplasm</location>
    </subcellularLocation>
</comment>
<evidence type="ECO:0000256" key="3">
    <source>
        <dbReference type="ARBA" id="ARBA00022729"/>
    </source>
</evidence>
<evidence type="ECO:0000313" key="8">
    <source>
        <dbReference type="Proteomes" id="UP000003880"/>
    </source>
</evidence>
<keyword evidence="4 6" id="KW-0574">Periplasm</keyword>
<dbReference type="AlphaFoldDB" id="D4BB95"/>
<dbReference type="NCBIfam" id="NF007507">
    <property type="entry name" value="PRK10102.1"/>
    <property type="match status" value="1"/>
</dbReference>
<proteinExistence type="inferred from homology"/>
<dbReference type="InterPro" id="IPR053722">
    <property type="entry name" value="Curli_assembly_CsgC/AgfC"/>
</dbReference>
<evidence type="ECO:0000256" key="4">
    <source>
        <dbReference type="ARBA" id="ARBA00022764"/>
    </source>
</evidence>
<dbReference type="Pfam" id="PF10610">
    <property type="entry name" value="Tafi-CsgC"/>
    <property type="match status" value="1"/>
</dbReference>
<dbReference type="PIRSF" id="PIRSF018100">
    <property type="entry name" value="CsgC"/>
    <property type="match status" value="1"/>
</dbReference>
<dbReference type="InterPro" id="IPR014491">
    <property type="entry name" value="Curli_production_prot_CsgC"/>
</dbReference>
<comment type="similarity">
    <text evidence="2 6">Belongs to the CsgC/AgfC family.</text>
</comment>
<keyword evidence="5 6" id="KW-0143">Chaperone</keyword>
<accession>D4BB95</accession>
<dbReference type="eggNOG" id="ENOG5032UJP">
    <property type="taxonomic scope" value="Bacteria"/>
</dbReference>
<evidence type="ECO:0000256" key="2">
    <source>
        <dbReference type="ARBA" id="ARBA00006329"/>
    </source>
</evidence>
<dbReference type="Proteomes" id="UP000003880">
    <property type="component" value="Unassembled WGS sequence"/>
</dbReference>
<keyword evidence="3" id="KW-0732">Signal</keyword>
<dbReference type="EMBL" id="ABWL02000006">
    <property type="protein sequence ID" value="EFE09456.1"/>
    <property type="molecule type" value="Genomic_DNA"/>
</dbReference>
<sequence length="111" mass="12090">MMHTLLLIAALANQITFNTTQQGDMYTVIPQVTLTQPCVCEIQVLAVRQGKGGQSQSQQKTSLSVPANRPIELTKLSFNISAEDSVKIIVTVSDGQSLHLSQQWPDSTHSP</sequence>
<gene>
    <name evidence="7" type="ORF">CIT292_07743</name>
</gene>
<protein>
    <recommendedName>
        <fullName evidence="6">Curli assembly protein</fullName>
    </recommendedName>
</protein>
<evidence type="ECO:0000256" key="1">
    <source>
        <dbReference type="ARBA" id="ARBA00004418"/>
    </source>
</evidence>
<evidence type="ECO:0000256" key="5">
    <source>
        <dbReference type="ARBA" id="ARBA00023186"/>
    </source>
</evidence>
<name>D4BB95_9ENTR</name>
<evidence type="ECO:0000313" key="7">
    <source>
        <dbReference type="EMBL" id="EFE09456.1"/>
    </source>
</evidence>
<evidence type="ECO:0000256" key="6">
    <source>
        <dbReference type="PIRNR" id="PIRNR018100"/>
    </source>
</evidence>
<reference evidence="7 8" key="1">
    <citation type="submission" date="2010-02" db="EMBL/GenBank/DDBJ databases">
        <authorList>
            <person name="Weinstock G."/>
            <person name="Sodergren E."/>
            <person name="Clifton S."/>
            <person name="Fulton L."/>
            <person name="Fulton B."/>
            <person name="Courtney L."/>
            <person name="Fronick C."/>
            <person name="Harrison M."/>
            <person name="Strong C."/>
            <person name="Farmer C."/>
            <person name="Delahaunty K."/>
            <person name="Markovic C."/>
            <person name="Hall O."/>
            <person name="Minx P."/>
            <person name="Tomlinson C."/>
            <person name="Mitreva M."/>
            <person name="Nelson J."/>
            <person name="Hou S."/>
            <person name="Wollam A."/>
            <person name="Pepin K.H."/>
            <person name="Johnson M."/>
            <person name="Bhonagiri V."/>
            <person name="Zhang X."/>
            <person name="Suruliraj S."/>
            <person name="Warren W."/>
            <person name="Chinwalla A."/>
            <person name="Mardis E.R."/>
            <person name="Wilson R.K."/>
        </authorList>
    </citation>
    <scope>NUCLEOTIDE SEQUENCE [LARGE SCALE GENOMIC DNA]</scope>
    <source>
        <strain evidence="7 8">ATCC 29220</strain>
    </source>
</reference>
<dbReference type="GO" id="GO:0042597">
    <property type="term" value="C:periplasmic space"/>
    <property type="evidence" value="ECO:0007669"/>
    <property type="project" value="UniProtKB-SubCell"/>
</dbReference>
<comment type="caution">
    <text evidence="7">The sequence shown here is derived from an EMBL/GenBank/DDBJ whole genome shotgun (WGS) entry which is preliminary data.</text>
</comment>
<organism evidence="7 8">
    <name type="scientific">Citrobacter youngae ATCC 29220</name>
    <dbReference type="NCBI Taxonomy" id="500640"/>
    <lineage>
        <taxon>Bacteria</taxon>
        <taxon>Pseudomonadati</taxon>
        <taxon>Pseudomonadota</taxon>
        <taxon>Gammaproteobacteria</taxon>
        <taxon>Enterobacterales</taxon>
        <taxon>Enterobacteriaceae</taxon>
        <taxon>Citrobacter</taxon>
        <taxon>Citrobacter freundii complex</taxon>
    </lineage>
</organism>